<feature type="non-terminal residue" evidence="6">
    <location>
        <position position="1"/>
    </location>
</feature>
<dbReference type="PANTHER" id="PTHR42776">
    <property type="entry name" value="SERINE PEPTIDASE S9 FAMILY MEMBER"/>
    <property type="match status" value="1"/>
</dbReference>
<accession>A0A1R1X4B7</accession>
<evidence type="ECO:0000256" key="3">
    <source>
        <dbReference type="ARBA" id="ARBA00022801"/>
    </source>
</evidence>
<feature type="domain" description="Peptidase S9 prolyl oligopeptidase catalytic" evidence="5">
    <location>
        <begin position="1"/>
        <end position="139"/>
    </location>
</feature>
<keyword evidence="2" id="KW-0732">Signal</keyword>
<dbReference type="Gene3D" id="3.40.50.1820">
    <property type="entry name" value="alpha/beta hydrolase"/>
    <property type="match status" value="1"/>
</dbReference>
<dbReference type="AlphaFoldDB" id="A0A1R1X4B7"/>
<evidence type="ECO:0000256" key="4">
    <source>
        <dbReference type="ARBA" id="ARBA00032829"/>
    </source>
</evidence>
<dbReference type="OrthoDB" id="416344at2759"/>
<dbReference type="STRING" id="133412.A0A1R1X4B7"/>
<keyword evidence="3" id="KW-0378">Hydrolase</keyword>
<dbReference type="InterPro" id="IPR029058">
    <property type="entry name" value="AB_hydrolase_fold"/>
</dbReference>
<sequence>ASYGGYMVNWLNGNTDRFKAFVNHNGVFNTVGMYYMTEELWFMERDMGIPWVKADREIYERYNPERFTANWKTPTLIIHSEYDFRIPISEGLSAFTVLQRKGIDSKFLYFPDEDHFVSKPANQLKWLSEILGFSGSHTNTTVWSLGQ</sequence>
<dbReference type="InterPro" id="IPR001375">
    <property type="entry name" value="Peptidase_S9_cat"/>
</dbReference>
<protein>
    <recommendedName>
        <fullName evidence="4">Dipeptidyl-peptidase V</fullName>
    </recommendedName>
</protein>
<dbReference type="GO" id="GO:0004252">
    <property type="term" value="F:serine-type endopeptidase activity"/>
    <property type="evidence" value="ECO:0007669"/>
    <property type="project" value="TreeGrafter"/>
</dbReference>
<proteinExistence type="inferred from homology"/>
<evidence type="ECO:0000256" key="2">
    <source>
        <dbReference type="ARBA" id="ARBA00022729"/>
    </source>
</evidence>
<evidence type="ECO:0000313" key="7">
    <source>
        <dbReference type="Proteomes" id="UP000187283"/>
    </source>
</evidence>
<keyword evidence="7" id="KW-1185">Reference proteome</keyword>
<evidence type="ECO:0000313" key="6">
    <source>
        <dbReference type="EMBL" id="OMJ09450.1"/>
    </source>
</evidence>
<reference evidence="6 7" key="1">
    <citation type="submission" date="2017-01" db="EMBL/GenBank/DDBJ databases">
        <authorList>
            <person name="Mah S.A."/>
            <person name="Swanson W.J."/>
            <person name="Moy G.W."/>
            <person name="Vacquier V.D."/>
        </authorList>
    </citation>
    <scope>NUCLEOTIDE SEQUENCE [LARGE SCALE GENOMIC DNA]</scope>
    <source>
        <strain evidence="6 7">GSMNP</strain>
    </source>
</reference>
<evidence type="ECO:0000256" key="1">
    <source>
        <dbReference type="ARBA" id="ARBA00010040"/>
    </source>
</evidence>
<dbReference type="GO" id="GO:0006508">
    <property type="term" value="P:proteolysis"/>
    <property type="evidence" value="ECO:0007669"/>
    <property type="project" value="InterPro"/>
</dbReference>
<dbReference type="Pfam" id="PF00326">
    <property type="entry name" value="Peptidase_S9"/>
    <property type="match status" value="1"/>
</dbReference>
<evidence type="ECO:0000259" key="5">
    <source>
        <dbReference type="Pfam" id="PF00326"/>
    </source>
</evidence>
<comment type="caution">
    <text evidence="6">The sequence shown here is derived from an EMBL/GenBank/DDBJ whole genome shotgun (WGS) entry which is preliminary data.</text>
</comment>
<gene>
    <name evidence="6" type="ORF">AYI70_g10918</name>
</gene>
<comment type="similarity">
    <text evidence="1">Belongs to the peptidase S9C family.</text>
</comment>
<dbReference type="PANTHER" id="PTHR42776:SF13">
    <property type="entry name" value="DIPEPTIDYL-PEPTIDASE 5"/>
    <property type="match status" value="1"/>
</dbReference>
<dbReference type="Proteomes" id="UP000187283">
    <property type="component" value="Unassembled WGS sequence"/>
</dbReference>
<dbReference type="EMBL" id="LSSN01005444">
    <property type="protein sequence ID" value="OMJ09450.1"/>
    <property type="molecule type" value="Genomic_DNA"/>
</dbReference>
<name>A0A1R1X4B7_9FUNG</name>
<organism evidence="6 7">
    <name type="scientific">Smittium culicis</name>
    <dbReference type="NCBI Taxonomy" id="133412"/>
    <lineage>
        <taxon>Eukaryota</taxon>
        <taxon>Fungi</taxon>
        <taxon>Fungi incertae sedis</taxon>
        <taxon>Zoopagomycota</taxon>
        <taxon>Kickxellomycotina</taxon>
        <taxon>Harpellomycetes</taxon>
        <taxon>Harpellales</taxon>
        <taxon>Legeriomycetaceae</taxon>
        <taxon>Smittium</taxon>
    </lineage>
</organism>
<dbReference type="SUPFAM" id="SSF53474">
    <property type="entry name" value="alpha/beta-Hydrolases"/>
    <property type="match status" value="1"/>
</dbReference>